<evidence type="ECO:0000313" key="3">
    <source>
        <dbReference type="Proteomes" id="UP000054408"/>
    </source>
</evidence>
<evidence type="ECO:0000313" key="2">
    <source>
        <dbReference type="EMBL" id="KNC53764.1"/>
    </source>
</evidence>
<evidence type="ECO:0000256" key="1">
    <source>
        <dbReference type="SAM" id="MobiDB-lite"/>
    </source>
</evidence>
<feature type="compositionally biased region" description="Low complexity" evidence="1">
    <location>
        <begin position="12"/>
        <end position="21"/>
    </location>
</feature>
<feature type="compositionally biased region" description="Polar residues" evidence="1">
    <location>
        <begin position="429"/>
        <end position="448"/>
    </location>
</feature>
<keyword evidence="3" id="KW-1185">Reference proteome</keyword>
<feature type="compositionally biased region" description="Gly residues" evidence="1">
    <location>
        <begin position="1"/>
        <end position="11"/>
    </location>
</feature>
<dbReference type="AlphaFoldDB" id="A0A0L0DN78"/>
<reference evidence="2 3" key="1">
    <citation type="submission" date="2010-05" db="EMBL/GenBank/DDBJ databases">
        <title>The Genome Sequence of Thecamonas trahens ATCC 50062.</title>
        <authorList>
            <consortium name="The Broad Institute Genome Sequencing Platform"/>
            <person name="Russ C."/>
            <person name="Cuomo C."/>
            <person name="Shea T."/>
            <person name="Young S.K."/>
            <person name="Zeng Q."/>
            <person name="Koehrsen M."/>
            <person name="Haas B."/>
            <person name="Borodovsky M."/>
            <person name="Guigo R."/>
            <person name="Alvarado L."/>
            <person name="Berlin A."/>
            <person name="Bochicchio J."/>
            <person name="Borenstein D."/>
            <person name="Chapman S."/>
            <person name="Chen Z."/>
            <person name="Freedman E."/>
            <person name="Gellesch M."/>
            <person name="Goldberg J."/>
            <person name="Griggs A."/>
            <person name="Gujja S."/>
            <person name="Heilman E."/>
            <person name="Heiman D."/>
            <person name="Hepburn T."/>
            <person name="Howarth C."/>
            <person name="Jen D."/>
            <person name="Larson L."/>
            <person name="Mehta T."/>
            <person name="Park D."/>
            <person name="Pearson M."/>
            <person name="Roberts A."/>
            <person name="Saif S."/>
            <person name="Shenoy N."/>
            <person name="Sisk P."/>
            <person name="Stolte C."/>
            <person name="Sykes S."/>
            <person name="Thomson T."/>
            <person name="Walk T."/>
            <person name="White J."/>
            <person name="Yandava C."/>
            <person name="Burger G."/>
            <person name="Gray M.W."/>
            <person name="Holland P.W.H."/>
            <person name="King N."/>
            <person name="Lang F.B.F."/>
            <person name="Roger A.J."/>
            <person name="Ruiz-Trillo I."/>
            <person name="Lander E."/>
            <person name="Nusbaum C."/>
        </authorList>
    </citation>
    <scope>NUCLEOTIDE SEQUENCE [LARGE SCALE GENOMIC DNA]</scope>
    <source>
        <strain evidence="2 3">ATCC 50062</strain>
    </source>
</reference>
<proteinExistence type="predicted"/>
<accession>A0A0L0DN78</accession>
<feature type="compositionally biased region" description="Basic and acidic residues" evidence="1">
    <location>
        <begin position="40"/>
        <end position="69"/>
    </location>
</feature>
<dbReference type="RefSeq" id="XP_013754327.1">
    <property type="nucleotide sequence ID" value="XM_013898873.1"/>
</dbReference>
<dbReference type="Proteomes" id="UP000054408">
    <property type="component" value="Unassembled WGS sequence"/>
</dbReference>
<feature type="region of interest" description="Disordered" evidence="1">
    <location>
        <begin position="1"/>
        <end position="69"/>
    </location>
</feature>
<feature type="region of interest" description="Disordered" evidence="1">
    <location>
        <begin position="424"/>
        <end position="462"/>
    </location>
</feature>
<dbReference type="EMBL" id="GL349482">
    <property type="protein sequence ID" value="KNC53764.1"/>
    <property type="molecule type" value="Genomic_DNA"/>
</dbReference>
<feature type="compositionally biased region" description="Basic and acidic residues" evidence="1">
    <location>
        <begin position="264"/>
        <end position="277"/>
    </location>
</feature>
<name>A0A0L0DN78_THETB</name>
<dbReference type="STRING" id="461836.A0A0L0DN78"/>
<dbReference type="GeneID" id="25567935"/>
<feature type="compositionally biased region" description="Basic and acidic residues" evidence="1">
    <location>
        <begin position="244"/>
        <end position="255"/>
    </location>
</feature>
<organism evidence="2 3">
    <name type="scientific">Thecamonas trahens ATCC 50062</name>
    <dbReference type="NCBI Taxonomy" id="461836"/>
    <lineage>
        <taxon>Eukaryota</taxon>
        <taxon>Apusozoa</taxon>
        <taxon>Apusomonadida</taxon>
        <taxon>Apusomonadidae</taxon>
        <taxon>Thecamonas</taxon>
    </lineage>
</organism>
<sequence>MSSSVAGGGSGPVVLSSQPSSTVVDGSEGFPSGGTAAHVEAAEARTADAEARTADAEARAEAAEARAEAAEAEVARIRTEAEAAKKAAGEAEATVNRLKDQIAAVRTEAAKARGAAAEEEVDKATISRLRGQIRSLQATIKVLEAAEAPHSQPVTATAGDAASGSAEEKLEKMGKALHSMRAHLLQSRKENTKLHAQLDRFLTRDSLVDLHNRISQLSAQLEEVTKEKRTLESALRKATMTRSSEARSPLREPADTRGSVPPPPRREGRPSSRSEARALRAQAAALRDKVKHEREIASRAQTNLIAAQAVLTDLALALRDAGESALPLAGSESADPAAAVAAVVRVVRANAKYKTALDGAKEARAKTISRARSHIHSLRSRLTATHTAVRSLYRAIKAGGLARKQALDPAALVGTLRKLLVATKPPPTQQAARTSPDLSERSAVSLTPASIRASPSRRTPDS</sequence>
<feature type="region of interest" description="Disordered" evidence="1">
    <location>
        <begin position="231"/>
        <end position="277"/>
    </location>
</feature>
<protein>
    <submittedName>
        <fullName evidence="2">Uncharacterized protein</fullName>
    </submittedName>
</protein>
<gene>
    <name evidence="2" type="ORF">AMSG_09480</name>
</gene>